<dbReference type="InterPro" id="IPR050295">
    <property type="entry name" value="Plant_2OG-oxidoreductases"/>
</dbReference>
<keyword evidence="3 4" id="KW-0408">Iron</keyword>
<dbReference type="Gramene" id="EFJ14904">
    <property type="protein sequence ID" value="EFJ14904"/>
    <property type="gene ID" value="SELMODRAFT_452953"/>
</dbReference>
<dbReference type="PANTHER" id="PTHR47991">
    <property type="entry name" value="OXOGLUTARATE/IRON-DEPENDENT DIOXYGENASE"/>
    <property type="match status" value="1"/>
</dbReference>
<dbReference type="KEGG" id="smo:SELMODRAFT_452953"/>
<dbReference type="FunFam" id="2.60.120.330:FF:000079">
    <property type="entry name" value="Protein SRG1"/>
    <property type="match status" value="1"/>
</dbReference>
<name>D8SKT3_SELML</name>
<dbReference type="Gene3D" id="2.60.120.330">
    <property type="entry name" value="B-lactam Antibiotic, Isopenicillin N Synthase, Chain"/>
    <property type="match status" value="1"/>
</dbReference>
<reference evidence="6 7" key="1">
    <citation type="journal article" date="2011" name="Science">
        <title>The Selaginella genome identifies genetic changes associated with the evolution of vascular plants.</title>
        <authorList>
            <person name="Banks J.A."/>
            <person name="Nishiyama T."/>
            <person name="Hasebe M."/>
            <person name="Bowman J.L."/>
            <person name="Gribskov M."/>
            <person name="dePamphilis C."/>
            <person name="Albert V.A."/>
            <person name="Aono N."/>
            <person name="Aoyama T."/>
            <person name="Ambrose B.A."/>
            <person name="Ashton N.W."/>
            <person name="Axtell M.J."/>
            <person name="Barker E."/>
            <person name="Barker M.S."/>
            <person name="Bennetzen J.L."/>
            <person name="Bonawitz N.D."/>
            <person name="Chapple C."/>
            <person name="Cheng C."/>
            <person name="Correa L.G."/>
            <person name="Dacre M."/>
            <person name="DeBarry J."/>
            <person name="Dreyer I."/>
            <person name="Elias M."/>
            <person name="Engstrom E.M."/>
            <person name="Estelle M."/>
            <person name="Feng L."/>
            <person name="Finet C."/>
            <person name="Floyd S.K."/>
            <person name="Frommer W.B."/>
            <person name="Fujita T."/>
            <person name="Gramzow L."/>
            <person name="Gutensohn M."/>
            <person name="Harholt J."/>
            <person name="Hattori M."/>
            <person name="Heyl A."/>
            <person name="Hirai T."/>
            <person name="Hiwatashi Y."/>
            <person name="Ishikawa M."/>
            <person name="Iwata M."/>
            <person name="Karol K.G."/>
            <person name="Koehler B."/>
            <person name="Kolukisaoglu U."/>
            <person name="Kubo M."/>
            <person name="Kurata T."/>
            <person name="Lalonde S."/>
            <person name="Li K."/>
            <person name="Li Y."/>
            <person name="Litt A."/>
            <person name="Lyons E."/>
            <person name="Manning G."/>
            <person name="Maruyama T."/>
            <person name="Michael T.P."/>
            <person name="Mikami K."/>
            <person name="Miyazaki S."/>
            <person name="Morinaga S."/>
            <person name="Murata T."/>
            <person name="Mueller-Roeber B."/>
            <person name="Nelson D.R."/>
            <person name="Obara M."/>
            <person name="Oguri Y."/>
            <person name="Olmstead R.G."/>
            <person name="Onodera N."/>
            <person name="Petersen B.L."/>
            <person name="Pils B."/>
            <person name="Prigge M."/>
            <person name="Rensing S.A."/>
            <person name="Riano-Pachon D.M."/>
            <person name="Roberts A.W."/>
            <person name="Sato Y."/>
            <person name="Scheller H.V."/>
            <person name="Schulz B."/>
            <person name="Schulz C."/>
            <person name="Shakirov E.V."/>
            <person name="Shibagaki N."/>
            <person name="Shinohara N."/>
            <person name="Shippen D.E."/>
            <person name="Soerensen I."/>
            <person name="Sotooka R."/>
            <person name="Sugimoto N."/>
            <person name="Sugita M."/>
            <person name="Sumikawa N."/>
            <person name="Tanurdzic M."/>
            <person name="Theissen G."/>
            <person name="Ulvskov P."/>
            <person name="Wakazuki S."/>
            <person name="Weng J.K."/>
            <person name="Willats W.W."/>
            <person name="Wipf D."/>
            <person name="Wolf P.G."/>
            <person name="Yang L."/>
            <person name="Zimmer A.D."/>
            <person name="Zhu Q."/>
            <person name="Mitros T."/>
            <person name="Hellsten U."/>
            <person name="Loque D."/>
            <person name="Otillar R."/>
            <person name="Salamov A."/>
            <person name="Schmutz J."/>
            <person name="Shapiro H."/>
            <person name="Lindquist E."/>
            <person name="Lucas S."/>
            <person name="Rokhsar D."/>
            <person name="Grigoriev I.V."/>
        </authorList>
    </citation>
    <scope>NUCLEOTIDE SEQUENCE [LARGE SCALE GENOMIC DNA]</scope>
</reference>
<dbReference type="GO" id="GO:0016491">
    <property type="term" value="F:oxidoreductase activity"/>
    <property type="evidence" value="ECO:0007669"/>
    <property type="project" value="UniProtKB-KW"/>
</dbReference>
<dbReference type="InterPro" id="IPR005123">
    <property type="entry name" value="Oxoglu/Fe-dep_dioxygenase_dom"/>
</dbReference>
<dbReference type="InParanoid" id="D8SKT3"/>
<evidence type="ECO:0000256" key="4">
    <source>
        <dbReference type="RuleBase" id="RU003682"/>
    </source>
</evidence>
<evidence type="ECO:0000313" key="7">
    <source>
        <dbReference type="Proteomes" id="UP000001514"/>
    </source>
</evidence>
<evidence type="ECO:0000256" key="3">
    <source>
        <dbReference type="ARBA" id="ARBA00023004"/>
    </source>
</evidence>
<evidence type="ECO:0000256" key="1">
    <source>
        <dbReference type="ARBA" id="ARBA00008056"/>
    </source>
</evidence>
<evidence type="ECO:0000256" key="2">
    <source>
        <dbReference type="ARBA" id="ARBA00022723"/>
    </source>
</evidence>
<dbReference type="OMA" id="VERYCEA"/>
<keyword evidence="7" id="KW-1185">Reference proteome</keyword>
<dbReference type="InterPro" id="IPR027443">
    <property type="entry name" value="IPNS-like_sf"/>
</dbReference>
<dbReference type="PROSITE" id="PS51471">
    <property type="entry name" value="FE2OG_OXY"/>
    <property type="match status" value="1"/>
</dbReference>
<keyword evidence="4" id="KW-0560">Oxidoreductase</keyword>
<evidence type="ECO:0000259" key="5">
    <source>
        <dbReference type="PROSITE" id="PS51471"/>
    </source>
</evidence>
<dbReference type="Pfam" id="PF03171">
    <property type="entry name" value="2OG-FeII_Oxy"/>
    <property type="match status" value="1"/>
</dbReference>
<dbReference type="InterPro" id="IPR044861">
    <property type="entry name" value="IPNS-like_FE2OG_OXY"/>
</dbReference>
<sequence length="374" mass="42211">MCRCYKGAIKSRKKRKEKEREIFAMVEEFVPVQELGKSLKEVPKNYIAPEDKIPVVNEPGKSVPVVDLCDFDLSPKQHERVVHEIATASSEWGFFQVINHGIDVAKPQRASMDFFELPKEEKLKYAAKEYGFKSDGYGSKISNADDAVLLWRDYLFLCTSPKRNLDNWPTQPPEYKEAMSGLADDFLMLAKKVLGFLSEGVDLPTDYFEKCFGIPNQSILTNYYPGCPEPDKVLGFMPHSDFGGLTLLLQDGVPGLQVLKNNTWVVVEPIPGAITINISDLLELMSNGRYRSVIHRVQVNASRPRMSIACNYSCSFDSGVAPAPELIDEEHPQLYKPVNFGDYVQAVVKKGPTGKSYMLINHDSKPEYMLFQKH</sequence>
<evidence type="ECO:0000313" key="6">
    <source>
        <dbReference type="EMBL" id="EFJ14904.1"/>
    </source>
</evidence>
<dbReference type="InterPro" id="IPR026992">
    <property type="entry name" value="DIOX_N"/>
</dbReference>
<accession>D8SKT3</accession>
<dbReference type="Proteomes" id="UP000001514">
    <property type="component" value="Unassembled WGS sequence"/>
</dbReference>
<dbReference type="eggNOG" id="KOG0143">
    <property type="taxonomic scope" value="Eukaryota"/>
</dbReference>
<dbReference type="AlphaFoldDB" id="D8SKT3"/>
<proteinExistence type="inferred from homology"/>
<gene>
    <name evidence="6" type="ORF">SELMODRAFT_452953</name>
</gene>
<feature type="domain" description="Fe2OG dioxygenase" evidence="5">
    <location>
        <begin position="215"/>
        <end position="316"/>
    </location>
</feature>
<dbReference type="HOGENOM" id="CLU_010119_16_3_1"/>
<dbReference type="Pfam" id="PF14226">
    <property type="entry name" value="DIOX_N"/>
    <property type="match status" value="1"/>
</dbReference>
<dbReference type="GO" id="GO:0046872">
    <property type="term" value="F:metal ion binding"/>
    <property type="evidence" value="ECO:0007669"/>
    <property type="project" value="UniProtKB-KW"/>
</dbReference>
<dbReference type="SUPFAM" id="SSF51197">
    <property type="entry name" value="Clavaminate synthase-like"/>
    <property type="match status" value="1"/>
</dbReference>
<organism evidence="7">
    <name type="scientific">Selaginella moellendorffii</name>
    <name type="common">Spikemoss</name>
    <dbReference type="NCBI Taxonomy" id="88036"/>
    <lineage>
        <taxon>Eukaryota</taxon>
        <taxon>Viridiplantae</taxon>
        <taxon>Streptophyta</taxon>
        <taxon>Embryophyta</taxon>
        <taxon>Tracheophyta</taxon>
        <taxon>Lycopodiopsida</taxon>
        <taxon>Selaginellales</taxon>
        <taxon>Selaginellaceae</taxon>
        <taxon>Selaginella</taxon>
    </lineage>
</organism>
<dbReference type="OrthoDB" id="288590at2759"/>
<keyword evidence="2 4" id="KW-0479">Metal-binding</keyword>
<dbReference type="EMBL" id="GL377625">
    <property type="protein sequence ID" value="EFJ14904.1"/>
    <property type="molecule type" value="Genomic_DNA"/>
</dbReference>
<comment type="similarity">
    <text evidence="1 4">Belongs to the iron/ascorbate-dependent oxidoreductase family.</text>
</comment>
<protein>
    <submittedName>
        <fullName evidence="6">2-oxoglutarate-iron(II)-dependent oxygenase</fullName>
    </submittedName>
</protein>